<dbReference type="PANTHER" id="PTHR33295:SF20">
    <property type="entry name" value="ATPASE"/>
    <property type="match status" value="1"/>
</dbReference>
<feature type="region of interest" description="Disordered" evidence="1">
    <location>
        <begin position="142"/>
        <end position="165"/>
    </location>
</feature>
<reference evidence="4" key="1">
    <citation type="submission" date="2012-03" db="EMBL/GenBank/DDBJ databases">
        <title>Functional metagenomics reveals considerable lignocellulase gene clusters in the gut microbiome of a wood-feeding higher termite.</title>
        <authorList>
            <person name="Liu N."/>
        </authorList>
    </citation>
    <scope>NUCLEOTIDE SEQUENCE</scope>
</reference>
<dbReference type="AlphaFoldDB" id="A0A806KL85"/>
<dbReference type="InterPro" id="IPR027417">
    <property type="entry name" value="P-loop_NTPase"/>
</dbReference>
<name>A0A806KL85_9BACT</name>
<dbReference type="Pfam" id="PF13635">
    <property type="entry name" value="DUF4143"/>
    <property type="match status" value="1"/>
</dbReference>
<dbReference type="PANTHER" id="PTHR33295">
    <property type="entry name" value="ATPASE"/>
    <property type="match status" value="1"/>
</dbReference>
<evidence type="ECO:0000259" key="2">
    <source>
        <dbReference type="Pfam" id="PF13173"/>
    </source>
</evidence>
<dbReference type="SUPFAM" id="SSF52540">
    <property type="entry name" value="P-loop containing nucleoside triphosphate hydrolases"/>
    <property type="match status" value="1"/>
</dbReference>
<dbReference type="InterPro" id="IPR041682">
    <property type="entry name" value="AAA_14"/>
</dbReference>
<proteinExistence type="predicted"/>
<dbReference type="InterPro" id="IPR025420">
    <property type="entry name" value="DUF4143"/>
</dbReference>
<feature type="domain" description="DUF4143" evidence="3">
    <location>
        <begin position="227"/>
        <end position="357"/>
    </location>
</feature>
<sequence>MVKVLSGMRGSGKTTLLALFSDWLRNGGADDDRIVYINMEAPENDSLLNYQGLYGYIRKRLCAGRFTYVLIDEVQRCPGYENAIQSLLIRGHIDLYVAGSNAPFFSDVPYVEIRVLPLSFAEYLLFSRARVPGKEEELKEFSVPIPAPGGTGAPDRPAVPVPPRQAFPVRTDRRLPRRKEQAERLIRQEAFNNYLSFGGLPFAAALGGDAGLIRQCVEGIYNTALIRDVAGQPGIGDIPLLEHVARTLSRSTGRPAGAKNIAALIGAALIGATAIGAKGRKISSGTAETYMKALVAAFVFFHAGRFDIKTGKHLKTPGKYYVTDTGVRNLLLEPSPPDLTGQVENVVCLELLRRGSWVCTGRHGGDEISFVAFTESPDEGGGRAYFQITDTLRDADAIERKISALQRIPGDHPRYLISLDETPSRPDAGGVIRLNLLDWLLA</sequence>
<evidence type="ECO:0008006" key="5">
    <source>
        <dbReference type="Google" id="ProtNLM"/>
    </source>
</evidence>
<evidence type="ECO:0000259" key="3">
    <source>
        <dbReference type="Pfam" id="PF13635"/>
    </source>
</evidence>
<organism evidence="4">
    <name type="scientific">uncultured bacterium contig00088</name>
    <dbReference type="NCBI Taxonomy" id="1181561"/>
    <lineage>
        <taxon>Bacteria</taxon>
        <taxon>environmental samples</taxon>
    </lineage>
</organism>
<dbReference type="Pfam" id="PF13173">
    <property type="entry name" value="AAA_14"/>
    <property type="match status" value="1"/>
</dbReference>
<accession>A0A806KL85</accession>
<feature type="domain" description="AAA" evidence="2">
    <location>
        <begin position="2"/>
        <end position="124"/>
    </location>
</feature>
<protein>
    <recommendedName>
        <fullName evidence="5">ATPase</fullName>
    </recommendedName>
</protein>
<evidence type="ECO:0000256" key="1">
    <source>
        <dbReference type="SAM" id="MobiDB-lite"/>
    </source>
</evidence>
<evidence type="ECO:0000313" key="4">
    <source>
        <dbReference type="EMBL" id="AGS53990.1"/>
    </source>
</evidence>
<dbReference type="EMBL" id="JQ844268">
    <property type="protein sequence ID" value="AGS53990.1"/>
    <property type="molecule type" value="Genomic_DNA"/>
</dbReference>